<protein>
    <submittedName>
        <fullName evidence="2">Uncharacterized protein</fullName>
    </submittedName>
</protein>
<evidence type="ECO:0000256" key="1">
    <source>
        <dbReference type="SAM" id="MobiDB-lite"/>
    </source>
</evidence>
<feature type="compositionally biased region" description="Low complexity" evidence="1">
    <location>
        <begin position="43"/>
        <end position="55"/>
    </location>
</feature>
<name>A0ABP6D8E5_9ACTN</name>
<feature type="region of interest" description="Disordered" evidence="1">
    <location>
        <begin position="23"/>
        <end position="89"/>
    </location>
</feature>
<accession>A0ABP6D8E5</accession>
<keyword evidence="3" id="KW-1185">Reference proteome</keyword>
<dbReference type="EMBL" id="BAAARJ010000032">
    <property type="protein sequence ID" value="GAA2638483.1"/>
    <property type="molecule type" value="Genomic_DNA"/>
</dbReference>
<comment type="caution">
    <text evidence="2">The sequence shown here is derived from an EMBL/GenBank/DDBJ whole genome shotgun (WGS) entry which is preliminary data.</text>
</comment>
<proteinExistence type="predicted"/>
<organism evidence="2 3">
    <name type="scientific">Streptomyces axinellae</name>
    <dbReference type="NCBI Taxonomy" id="552788"/>
    <lineage>
        <taxon>Bacteria</taxon>
        <taxon>Bacillati</taxon>
        <taxon>Actinomycetota</taxon>
        <taxon>Actinomycetes</taxon>
        <taxon>Kitasatosporales</taxon>
        <taxon>Streptomycetaceae</taxon>
        <taxon>Streptomyces</taxon>
    </lineage>
</organism>
<gene>
    <name evidence="2" type="ORF">GCM10009863_64170</name>
</gene>
<dbReference type="Proteomes" id="UP001501447">
    <property type="component" value="Unassembled WGS sequence"/>
</dbReference>
<evidence type="ECO:0000313" key="3">
    <source>
        <dbReference type="Proteomes" id="UP001501447"/>
    </source>
</evidence>
<reference evidence="3" key="1">
    <citation type="journal article" date="2019" name="Int. J. Syst. Evol. Microbiol.">
        <title>The Global Catalogue of Microorganisms (GCM) 10K type strain sequencing project: providing services to taxonomists for standard genome sequencing and annotation.</title>
        <authorList>
            <consortium name="The Broad Institute Genomics Platform"/>
            <consortium name="The Broad Institute Genome Sequencing Center for Infectious Disease"/>
            <person name="Wu L."/>
            <person name="Ma J."/>
        </authorList>
    </citation>
    <scope>NUCLEOTIDE SEQUENCE [LARGE SCALE GENOMIC DNA]</scope>
    <source>
        <strain evidence="3">JCM 16373</strain>
    </source>
</reference>
<sequence length="89" mass="9797">MDHLSERQAAVLRFLRFLRDRIIETGNRGPARPPPDRRRRRSGQPLQRPLPTQAAGGAGAGDAHRLPQPRLPAHLTLPADECYGEATGS</sequence>
<evidence type="ECO:0000313" key="2">
    <source>
        <dbReference type="EMBL" id="GAA2638483.1"/>
    </source>
</evidence>